<dbReference type="Proteomes" id="UP000314294">
    <property type="component" value="Unassembled WGS sequence"/>
</dbReference>
<feature type="region of interest" description="Disordered" evidence="1">
    <location>
        <begin position="65"/>
        <end position="108"/>
    </location>
</feature>
<evidence type="ECO:0000313" key="3">
    <source>
        <dbReference type="EMBL" id="TNN24997.1"/>
    </source>
</evidence>
<evidence type="ECO:0000313" key="4">
    <source>
        <dbReference type="Proteomes" id="UP000314294"/>
    </source>
</evidence>
<protein>
    <submittedName>
        <fullName evidence="3">Uncharacterized protein</fullName>
    </submittedName>
</protein>
<evidence type="ECO:0000256" key="1">
    <source>
        <dbReference type="SAM" id="MobiDB-lite"/>
    </source>
</evidence>
<keyword evidence="2" id="KW-0472">Membrane</keyword>
<keyword evidence="2" id="KW-0812">Transmembrane</keyword>
<reference evidence="3 4" key="1">
    <citation type="submission" date="2019-03" db="EMBL/GenBank/DDBJ databases">
        <title>First draft genome of Liparis tanakae, snailfish: a comprehensive survey of snailfish specific genes.</title>
        <authorList>
            <person name="Kim W."/>
            <person name="Song I."/>
            <person name="Jeong J.-H."/>
            <person name="Kim D."/>
            <person name="Kim S."/>
            <person name="Ryu S."/>
            <person name="Song J.Y."/>
            <person name="Lee S.K."/>
        </authorList>
    </citation>
    <scope>NUCLEOTIDE SEQUENCE [LARGE SCALE GENOMIC DNA]</scope>
    <source>
        <tissue evidence="3">Muscle</tissue>
    </source>
</reference>
<keyword evidence="2" id="KW-1133">Transmembrane helix</keyword>
<proteinExistence type="predicted"/>
<feature type="compositionally biased region" description="Basic and acidic residues" evidence="1">
    <location>
        <begin position="66"/>
        <end position="86"/>
    </location>
</feature>
<evidence type="ECO:0000256" key="2">
    <source>
        <dbReference type="SAM" id="Phobius"/>
    </source>
</evidence>
<keyword evidence="4" id="KW-1185">Reference proteome</keyword>
<dbReference type="AlphaFoldDB" id="A0A4Z2E866"/>
<sequence length="108" mass="11979">MVLVLVLDLVLVLVLVLVLDLVLVLVLVQLLFGALWRVHQHPARCRFSAAQTLLWIYGRLSAARGAEPRRSVTGTPRRETRERDADAAAADSQETPDRAIRRQAGVCV</sequence>
<comment type="caution">
    <text evidence="3">The sequence shown here is derived from an EMBL/GenBank/DDBJ whole genome shotgun (WGS) entry which is preliminary data.</text>
</comment>
<gene>
    <name evidence="3" type="ORF">EYF80_064874</name>
</gene>
<organism evidence="3 4">
    <name type="scientific">Liparis tanakae</name>
    <name type="common">Tanaka's snailfish</name>
    <dbReference type="NCBI Taxonomy" id="230148"/>
    <lineage>
        <taxon>Eukaryota</taxon>
        <taxon>Metazoa</taxon>
        <taxon>Chordata</taxon>
        <taxon>Craniata</taxon>
        <taxon>Vertebrata</taxon>
        <taxon>Euteleostomi</taxon>
        <taxon>Actinopterygii</taxon>
        <taxon>Neopterygii</taxon>
        <taxon>Teleostei</taxon>
        <taxon>Neoteleostei</taxon>
        <taxon>Acanthomorphata</taxon>
        <taxon>Eupercaria</taxon>
        <taxon>Perciformes</taxon>
        <taxon>Cottioidei</taxon>
        <taxon>Cottales</taxon>
        <taxon>Liparidae</taxon>
        <taxon>Liparis</taxon>
    </lineage>
</organism>
<dbReference type="EMBL" id="SRLO01013732">
    <property type="protein sequence ID" value="TNN24997.1"/>
    <property type="molecule type" value="Genomic_DNA"/>
</dbReference>
<name>A0A4Z2E866_9TELE</name>
<accession>A0A4Z2E866</accession>
<feature type="transmembrane region" description="Helical" evidence="2">
    <location>
        <begin position="12"/>
        <end position="36"/>
    </location>
</feature>